<dbReference type="GO" id="GO:0004016">
    <property type="term" value="F:adenylate cyclase activity"/>
    <property type="evidence" value="ECO:0007669"/>
    <property type="project" value="UniProtKB-ARBA"/>
</dbReference>
<dbReference type="PANTHER" id="PTHR43081">
    <property type="entry name" value="ADENYLATE CYCLASE, TERMINAL-DIFFERENTIATION SPECIFIC-RELATED"/>
    <property type="match status" value="1"/>
</dbReference>
<protein>
    <submittedName>
        <fullName evidence="4">Adenylate cyclase</fullName>
    </submittedName>
</protein>
<dbReference type="SUPFAM" id="SSF55073">
    <property type="entry name" value="Nucleotide cyclase"/>
    <property type="match status" value="1"/>
</dbReference>
<feature type="transmembrane region" description="Helical" evidence="2">
    <location>
        <begin position="382"/>
        <end position="403"/>
    </location>
</feature>
<dbReference type="AlphaFoldDB" id="A0A975T5J8"/>
<dbReference type="EMBL" id="CP021056">
    <property type="protein sequence ID" value="QXE22593.1"/>
    <property type="molecule type" value="Genomic_DNA"/>
</dbReference>
<evidence type="ECO:0000313" key="5">
    <source>
        <dbReference type="Proteomes" id="UP000683511"/>
    </source>
</evidence>
<dbReference type="CDD" id="cd07302">
    <property type="entry name" value="CHD"/>
    <property type="match status" value="1"/>
</dbReference>
<proteinExistence type="inferred from homology"/>
<dbReference type="Pfam" id="PF00211">
    <property type="entry name" value="Guanylate_cyc"/>
    <property type="match status" value="1"/>
</dbReference>
<dbReference type="KEGG" id="rsin:B6N60_01276"/>
<reference evidence="4" key="1">
    <citation type="submission" date="2017-04" db="EMBL/GenBank/DDBJ databases">
        <title>Genome deletions in a multicellular cyanobacterial endosymbiont for morphological adaptation in marine diatoms.</title>
        <authorList>
            <person name="Wang Y."/>
            <person name="Gao H."/>
            <person name="Li R."/>
            <person name="Xu X."/>
        </authorList>
    </citation>
    <scope>NUCLEOTIDE SEQUENCE</scope>
    <source>
        <strain evidence="4">FACHB 800</strain>
    </source>
</reference>
<dbReference type="PROSITE" id="PS50125">
    <property type="entry name" value="GUANYLATE_CYCLASE_2"/>
    <property type="match status" value="1"/>
</dbReference>
<accession>A0A975T5J8</accession>
<organism evidence="4 5">
    <name type="scientific">Richelia sinica FACHB-800</name>
    <dbReference type="NCBI Taxonomy" id="1357546"/>
    <lineage>
        <taxon>Bacteria</taxon>
        <taxon>Bacillati</taxon>
        <taxon>Cyanobacteriota</taxon>
        <taxon>Cyanophyceae</taxon>
        <taxon>Nostocales</taxon>
        <taxon>Nostocaceae</taxon>
        <taxon>Richelia</taxon>
    </lineage>
</organism>
<comment type="similarity">
    <text evidence="1">Belongs to the adenylyl cyclase class-3 family.</text>
</comment>
<evidence type="ECO:0000313" key="4">
    <source>
        <dbReference type="EMBL" id="QXE22593.1"/>
    </source>
</evidence>
<keyword evidence="2" id="KW-1133">Transmembrane helix</keyword>
<evidence type="ECO:0000256" key="1">
    <source>
        <dbReference type="ARBA" id="ARBA00005381"/>
    </source>
</evidence>
<name>A0A975T5J8_9NOST</name>
<feature type="transmembrane region" description="Helical" evidence="2">
    <location>
        <begin position="16"/>
        <end position="39"/>
    </location>
</feature>
<keyword evidence="2" id="KW-0472">Membrane</keyword>
<dbReference type="InterPro" id="IPR007890">
    <property type="entry name" value="CHASE2"/>
</dbReference>
<dbReference type="PANTHER" id="PTHR43081:SF1">
    <property type="entry name" value="ADENYLATE CYCLASE, TERMINAL-DIFFERENTIATION SPECIFIC"/>
    <property type="match status" value="1"/>
</dbReference>
<dbReference type="GO" id="GO:0035556">
    <property type="term" value="P:intracellular signal transduction"/>
    <property type="evidence" value="ECO:0007669"/>
    <property type="project" value="InterPro"/>
</dbReference>
<dbReference type="InterPro" id="IPR050697">
    <property type="entry name" value="Adenylyl/Guanylyl_Cyclase_3/4"/>
</dbReference>
<sequence length="773" mass="86736">MNWIKLKQFLWEWRSVWIASPSIAGLVILLRLLGAFQSWEWAAFDQYMRWRPLLPRDPRIVIVGIDEADMRYLNQGYIADGVYAKLLTKLKARQPRAIGLDIYRDVPFEPGHAELVKVFEASDNIIGIQKVVGDRNHEVVAPPPALKRKNRVGANDVIADADNTVRRGLIYLQNNQGETFFSFSLYLALLYLEKENIFPEISETKNSANKNIWKLGKTEFIPLQPNDGSYIRANTNGYQILLNYRGPRGSFETVPLRDVLEDKVPPDWGRDRIILIGSVGESFKDYVFTPHSSGWLSIPQPMSGIEVQANLISQIITSALDAPSLIKSYSEPIEWLWIFFWSGIGGIITWHWRQNRKSSLIKNHKLIAGILNISFLQRSTGFLCATATLFGITYIAFVYGWWLPIVSPLLAFAGSATVITTYIAYTADSIRKIFGRYLSDEVVSTLLESPEGLKLGGKKQQITILTSDLRGFTALSELWSPEEVVLILNIYLEQMLNVITDYQGTVDKFMGDGIVILFGAPVPRENDAERAVACALAMQLAMPAVNEKLEHLGLPVLEMGIGINTGEVIVGNIGSEIHTEYTVIGREMNLVFRIETYSTGNQILISHSTLEAVGKSLLKINEERLVKPKGVKHPIPIYDIAGMGGQYNLFLTKEEEKFLPISQAINIQYSLIEGKQASDKLFTGKLVKISAQGAIIRTDKIQENSLPSPLTNIKLNLICVNEDGAVEISDALYAKVLDKPANNQEFYIRFTFKTPAVAKKLLNLLIDELKKQK</sequence>
<feature type="transmembrane region" description="Helical" evidence="2">
    <location>
        <begin position="335"/>
        <end position="352"/>
    </location>
</feature>
<feature type="domain" description="Guanylate cyclase" evidence="3">
    <location>
        <begin position="463"/>
        <end position="595"/>
    </location>
</feature>
<gene>
    <name evidence="4" type="ORF">B6N60_01276</name>
</gene>
<dbReference type="Gene3D" id="3.30.70.1230">
    <property type="entry name" value="Nucleotide cyclase"/>
    <property type="match status" value="1"/>
</dbReference>
<keyword evidence="5" id="KW-1185">Reference proteome</keyword>
<dbReference type="GO" id="GO:0009190">
    <property type="term" value="P:cyclic nucleotide biosynthetic process"/>
    <property type="evidence" value="ECO:0007669"/>
    <property type="project" value="InterPro"/>
</dbReference>
<dbReference type="SMART" id="SM01080">
    <property type="entry name" value="CHASE2"/>
    <property type="match status" value="1"/>
</dbReference>
<keyword evidence="2" id="KW-0812">Transmembrane</keyword>
<dbReference type="SMART" id="SM00044">
    <property type="entry name" value="CYCc"/>
    <property type="match status" value="1"/>
</dbReference>
<dbReference type="Pfam" id="PF05226">
    <property type="entry name" value="CHASE2"/>
    <property type="match status" value="1"/>
</dbReference>
<evidence type="ECO:0000259" key="3">
    <source>
        <dbReference type="PROSITE" id="PS50125"/>
    </source>
</evidence>
<dbReference type="InterPro" id="IPR029787">
    <property type="entry name" value="Nucleotide_cyclase"/>
</dbReference>
<dbReference type="InterPro" id="IPR001054">
    <property type="entry name" value="A/G_cyclase"/>
</dbReference>
<dbReference type="Proteomes" id="UP000683511">
    <property type="component" value="Chromosome"/>
</dbReference>
<evidence type="ECO:0000256" key="2">
    <source>
        <dbReference type="SAM" id="Phobius"/>
    </source>
</evidence>
<dbReference type="RefSeq" id="WP_190602608.1">
    <property type="nucleotide sequence ID" value="NZ_CP021056.1"/>
</dbReference>